<protein>
    <submittedName>
        <fullName evidence="2">GNAT family N-acetyltransferase</fullName>
    </submittedName>
</protein>
<evidence type="ECO:0000313" key="3">
    <source>
        <dbReference type="Proteomes" id="UP001597156"/>
    </source>
</evidence>
<dbReference type="InterPro" id="IPR039143">
    <property type="entry name" value="GNPNAT1-like"/>
</dbReference>
<dbReference type="Gene3D" id="3.40.630.30">
    <property type="match status" value="1"/>
</dbReference>
<dbReference type="RefSeq" id="WP_121977638.1">
    <property type="nucleotide sequence ID" value="NZ_JBHTLH010000015.1"/>
</dbReference>
<dbReference type="SUPFAM" id="SSF55729">
    <property type="entry name" value="Acyl-CoA N-acyltransferases (Nat)"/>
    <property type="match status" value="1"/>
</dbReference>
<reference evidence="3" key="1">
    <citation type="journal article" date="2019" name="Int. J. Syst. Evol. Microbiol.">
        <title>The Global Catalogue of Microorganisms (GCM) 10K type strain sequencing project: providing services to taxonomists for standard genome sequencing and annotation.</title>
        <authorList>
            <consortium name="The Broad Institute Genomics Platform"/>
            <consortium name="The Broad Institute Genome Sequencing Center for Infectious Disease"/>
            <person name="Wu L."/>
            <person name="Ma J."/>
        </authorList>
    </citation>
    <scope>NUCLEOTIDE SEQUENCE [LARGE SCALE GENOMIC DNA]</scope>
    <source>
        <strain evidence="3">CCUG 71848</strain>
    </source>
</reference>
<dbReference type="Pfam" id="PF00583">
    <property type="entry name" value="Acetyltransf_1"/>
    <property type="match status" value="1"/>
</dbReference>
<dbReference type="PROSITE" id="PS51186">
    <property type="entry name" value="GNAT"/>
    <property type="match status" value="1"/>
</dbReference>
<sequence length="144" mass="16798">MNLSIYHVDKVWQLADVYWIRRQTRIHGNVAPRSVEFDEDIDKRYQYLLIENENDPVGTARLNFSNENYAKIERVSIVSKYQGKGLGQLLIRKAEEWIADKGYSKIIITSLDTAIGFYEKLGYVRTGKQAIHDGVKQIYTEKRL</sequence>
<dbReference type="CDD" id="cd04301">
    <property type="entry name" value="NAT_SF"/>
    <property type="match status" value="1"/>
</dbReference>
<accession>A0ABW3PGV7</accession>
<dbReference type="EMBL" id="JBHTLH010000015">
    <property type="protein sequence ID" value="MFD1124867.1"/>
    <property type="molecule type" value="Genomic_DNA"/>
</dbReference>
<proteinExistence type="predicted"/>
<feature type="domain" description="N-acetyltransferase" evidence="1">
    <location>
        <begin position="3"/>
        <end position="144"/>
    </location>
</feature>
<organism evidence="2 3">
    <name type="scientific">Lentilactobacillus raoultii</name>
    <dbReference type="NCBI Taxonomy" id="1987503"/>
    <lineage>
        <taxon>Bacteria</taxon>
        <taxon>Bacillati</taxon>
        <taxon>Bacillota</taxon>
        <taxon>Bacilli</taxon>
        <taxon>Lactobacillales</taxon>
        <taxon>Lactobacillaceae</taxon>
        <taxon>Lentilactobacillus</taxon>
    </lineage>
</organism>
<dbReference type="InterPro" id="IPR016181">
    <property type="entry name" value="Acyl_CoA_acyltransferase"/>
</dbReference>
<gene>
    <name evidence="2" type="ORF">ACFQ22_05735</name>
</gene>
<dbReference type="InterPro" id="IPR000182">
    <property type="entry name" value="GNAT_dom"/>
</dbReference>
<name>A0ABW3PGV7_9LACO</name>
<evidence type="ECO:0000259" key="1">
    <source>
        <dbReference type="PROSITE" id="PS51186"/>
    </source>
</evidence>
<comment type="caution">
    <text evidence="2">The sequence shown here is derived from an EMBL/GenBank/DDBJ whole genome shotgun (WGS) entry which is preliminary data.</text>
</comment>
<keyword evidence="3" id="KW-1185">Reference proteome</keyword>
<dbReference type="PANTHER" id="PTHR13355">
    <property type="entry name" value="GLUCOSAMINE 6-PHOSPHATE N-ACETYLTRANSFERASE"/>
    <property type="match status" value="1"/>
</dbReference>
<evidence type="ECO:0000313" key="2">
    <source>
        <dbReference type="EMBL" id="MFD1124867.1"/>
    </source>
</evidence>
<dbReference type="Proteomes" id="UP001597156">
    <property type="component" value="Unassembled WGS sequence"/>
</dbReference>